<dbReference type="EMBL" id="UGJF01000002">
    <property type="protein sequence ID" value="STQ88926.1"/>
    <property type="molecule type" value="Genomic_DNA"/>
</dbReference>
<evidence type="ECO:0000313" key="1">
    <source>
        <dbReference type="EMBL" id="STQ88926.1"/>
    </source>
</evidence>
<dbReference type="Proteomes" id="UP000255269">
    <property type="component" value="Unassembled WGS sequence"/>
</dbReference>
<organism evidence="1 2">
    <name type="scientific">Helicobacter pullorum</name>
    <dbReference type="NCBI Taxonomy" id="35818"/>
    <lineage>
        <taxon>Bacteria</taxon>
        <taxon>Pseudomonadati</taxon>
        <taxon>Campylobacterota</taxon>
        <taxon>Epsilonproteobacteria</taxon>
        <taxon>Campylobacterales</taxon>
        <taxon>Helicobacteraceae</taxon>
        <taxon>Helicobacter</taxon>
    </lineage>
</organism>
<reference evidence="1 2" key="1">
    <citation type="submission" date="2018-06" db="EMBL/GenBank/DDBJ databases">
        <authorList>
            <consortium name="Pathogen Informatics"/>
            <person name="Doyle S."/>
        </authorList>
    </citation>
    <scope>NUCLEOTIDE SEQUENCE [LARGE SCALE GENOMIC DNA]</scope>
    <source>
        <strain evidence="1 2">NCTC13156</strain>
    </source>
</reference>
<proteinExistence type="predicted"/>
<sequence length="110" mass="12675">MKKVFLLLTVFTSFAFSKCYYASCHWQIQSGKAQVEATINSGFSAIENNLAEFIKELRKQDALLKKEKEVLSEYVGILANKAKQEKEIIFLMEKYNKLLSNKISERSLND</sequence>
<protein>
    <submittedName>
        <fullName evidence="1">Uncharacterized protein</fullName>
    </submittedName>
</protein>
<name>A0A377Q0X8_9HELI</name>
<accession>A0A377Q0X8</accession>
<dbReference type="RefSeq" id="WP_065827255.1">
    <property type="nucleotide sequence ID" value="NZ_MAPE01000135.1"/>
</dbReference>
<gene>
    <name evidence="1" type="ORF">NCTC13156_01733</name>
</gene>
<dbReference type="AlphaFoldDB" id="A0A377Q0X8"/>
<evidence type="ECO:0000313" key="2">
    <source>
        <dbReference type="Proteomes" id="UP000255269"/>
    </source>
</evidence>